<dbReference type="NCBIfam" id="NF040801">
    <property type="entry name" value="spore_GerD"/>
    <property type="match status" value="1"/>
</dbReference>
<dbReference type="Pfam" id="PF17898">
    <property type="entry name" value="GerD"/>
    <property type="match status" value="1"/>
</dbReference>
<gene>
    <name evidence="4" type="ordered locus">OB0197</name>
</gene>
<dbReference type="InterPro" id="IPR041262">
    <property type="entry name" value="GerD_central"/>
</dbReference>
<keyword evidence="2" id="KW-0732">Signal</keyword>
<dbReference type="RefSeq" id="WP_011064598.1">
    <property type="nucleotide sequence ID" value="NC_004193.1"/>
</dbReference>
<dbReference type="PROSITE" id="PS51257">
    <property type="entry name" value="PROKAR_LIPOPROTEIN"/>
    <property type="match status" value="1"/>
</dbReference>
<dbReference type="Proteomes" id="UP000000822">
    <property type="component" value="Chromosome"/>
</dbReference>
<evidence type="ECO:0000313" key="4">
    <source>
        <dbReference type="EMBL" id="BAC12153.1"/>
    </source>
</evidence>
<evidence type="ECO:0000313" key="5">
    <source>
        <dbReference type="Proteomes" id="UP000000822"/>
    </source>
</evidence>
<sequence length="214" mass="23851">MVRRQLCTVLLSLSFFIILTACGGGGGNSESEGEYDSTKKMVVDILQTEDGKKALREIMHDEELKNLLVMESDTVKNAVNEALTSEESKKSWEKMFEDPEFVKTYAQSISDEQKNLMKDLMNDSQFQKQMIELLNNPEVTEQMLSVVKSQQFRAHLEETIQQTLQSPIFQAKIEEILLKASQEQSKSSGSSSESGQESQSGESQSDSGSSDSGN</sequence>
<dbReference type="AlphaFoldDB" id="Q8ETR0"/>
<protein>
    <submittedName>
        <fullName evidence="4">Spore germination protein</fullName>
    </submittedName>
</protein>
<proteinExistence type="predicted"/>
<dbReference type="OrthoDB" id="2375836at2"/>
<feature type="signal peptide" evidence="2">
    <location>
        <begin position="1"/>
        <end position="23"/>
    </location>
</feature>
<keyword evidence="5" id="KW-1185">Reference proteome</keyword>
<name>Q8ETR0_OCEIH</name>
<evidence type="ECO:0000259" key="3">
    <source>
        <dbReference type="Pfam" id="PF17898"/>
    </source>
</evidence>
<dbReference type="STRING" id="221109.gene:10732387"/>
<feature type="domain" description="Spore germination GerD central core" evidence="3">
    <location>
        <begin position="68"/>
        <end position="180"/>
    </location>
</feature>
<feature type="chain" id="PRO_5039594332" evidence="2">
    <location>
        <begin position="24"/>
        <end position="214"/>
    </location>
</feature>
<dbReference type="eggNOG" id="ENOG50304MB">
    <property type="taxonomic scope" value="Bacteria"/>
</dbReference>
<accession>Q8ETR0</accession>
<reference evidence="4 5" key="1">
    <citation type="journal article" date="2001" name="FEMS Microbiol. Lett.">
        <title>Oceanobacillus iheyensis gen. nov., sp. nov., a deep-sea extremely halotolerant and alkaliphilic species isolated from a depth of 1050 m on the Iheya Ridge.</title>
        <authorList>
            <person name="Lu J."/>
            <person name="Nogi Y."/>
            <person name="Takami H."/>
        </authorList>
    </citation>
    <scope>NUCLEOTIDE SEQUENCE [LARGE SCALE GENOMIC DNA]</scope>
    <source>
        <strain evidence="5">DSM 14371 / CIP 107618 / JCM 11309 / KCTC 3954 / HTE831</strain>
    </source>
</reference>
<reference evidence="4 5" key="2">
    <citation type="journal article" date="2002" name="Nucleic Acids Res.">
        <title>Genome sequence of Oceanobacillus iheyensis isolated from the Iheya Ridge and its unexpected adaptive capabilities to extreme environments.</title>
        <authorList>
            <person name="Takami H."/>
            <person name="Takaki Y."/>
            <person name="Uchiyama I."/>
        </authorList>
    </citation>
    <scope>NUCLEOTIDE SEQUENCE [LARGE SCALE GENOMIC DNA]</scope>
    <source>
        <strain evidence="5">DSM 14371 / CIP 107618 / JCM 11309 / KCTC 3954 / HTE831</strain>
    </source>
</reference>
<feature type="region of interest" description="Disordered" evidence="1">
    <location>
        <begin position="181"/>
        <end position="214"/>
    </location>
</feature>
<dbReference type="EMBL" id="BA000028">
    <property type="protein sequence ID" value="BAC12153.1"/>
    <property type="molecule type" value="Genomic_DNA"/>
</dbReference>
<dbReference type="KEGG" id="oih:OB0197"/>
<evidence type="ECO:0000256" key="1">
    <source>
        <dbReference type="SAM" id="MobiDB-lite"/>
    </source>
</evidence>
<organism evidence="4 5">
    <name type="scientific">Oceanobacillus iheyensis (strain DSM 14371 / CIP 107618 / JCM 11309 / KCTC 3954 / HTE831)</name>
    <dbReference type="NCBI Taxonomy" id="221109"/>
    <lineage>
        <taxon>Bacteria</taxon>
        <taxon>Bacillati</taxon>
        <taxon>Bacillota</taxon>
        <taxon>Bacilli</taxon>
        <taxon>Bacillales</taxon>
        <taxon>Bacillaceae</taxon>
        <taxon>Oceanobacillus</taxon>
    </lineage>
</organism>
<evidence type="ECO:0000256" key="2">
    <source>
        <dbReference type="SAM" id="SignalP"/>
    </source>
</evidence>
<dbReference type="HOGENOM" id="CLU_092044_1_0_9"/>